<dbReference type="EMBL" id="MHIM01000034">
    <property type="protein sequence ID" value="OGY51556.1"/>
    <property type="molecule type" value="Genomic_DNA"/>
</dbReference>
<organism evidence="1 2">
    <name type="scientific">Candidatus Buchananbacteria bacterium RIFCSPLOWO2_01_FULL_39_33</name>
    <dbReference type="NCBI Taxonomy" id="1797543"/>
    <lineage>
        <taxon>Bacteria</taxon>
        <taxon>Candidatus Buchananiibacteriota</taxon>
    </lineage>
</organism>
<dbReference type="AlphaFoldDB" id="A0A1G1YIA7"/>
<comment type="caution">
    <text evidence="1">The sequence shown here is derived from an EMBL/GenBank/DDBJ whole genome shotgun (WGS) entry which is preliminary data.</text>
</comment>
<proteinExistence type="predicted"/>
<evidence type="ECO:0000313" key="2">
    <source>
        <dbReference type="Proteomes" id="UP000177376"/>
    </source>
</evidence>
<sequence>MPISQITKTSQIEKLPTAAGEKIKSAAERESLALPEAFKTEFGQDRLVEAAKLLTSLSRPAVQPRTDAGFKVNEKVRVIEGILEEDLGDVYFKLSPLKQQEFKVRGEETAIKIMNILAKPKIKIKRIMSLIREWLKVIPGINKFFLEQTVKIKTDKIINRAHK</sequence>
<protein>
    <submittedName>
        <fullName evidence="1">Uncharacterized protein</fullName>
    </submittedName>
</protein>
<dbReference type="Proteomes" id="UP000177376">
    <property type="component" value="Unassembled WGS sequence"/>
</dbReference>
<gene>
    <name evidence="1" type="ORF">A3A02_01975</name>
</gene>
<reference evidence="1 2" key="1">
    <citation type="journal article" date="2016" name="Nat. Commun.">
        <title>Thousands of microbial genomes shed light on interconnected biogeochemical processes in an aquifer system.</title>
        <authorList>
            <person name="Anantharaman K."/>
            <person name="Brown C.T."/>
            <person name="Hug L.A."/>
            <person name="Sharon I."/>
            <person name="Castelle C.J."/>
            <person name="Probst A.J."/>
            <person name="Thomas B.C."/>
            <person name="Singh A."/>
            <person name="Wilkins M.J."/>
            <person name="Karaoz U."/>
            <person name="Brodie E.L."/>
            <person name="Williams K.H."/>
            <person name="Hubbard S.S."/>
            <person name="Banfield J.F."/>
        </authorList>
    </citation>
    <scope>NUCLEOTIDE SEQUENCE [LARGE SCALE GENOMIC DNA]</scope>
</reference>
<name>A0A1G1YIA7_9BACT</name>
<accession>A0A1G1YIA7</accession>
<evidence type="ECO:0000313" key="1">
    <source>
        <dbReference type="EMBL" id="OGY51556.1"/>
    </source>
</evidence>